<dbReference type="EMBL" id="CP030926">
    <property type="protein sequence ID" value="AXN41013.1"/>
    <property type="molecule type" value="Genomic_DNA"/>
</dbReference>
<keyword evidence="1" id="KW-1133">Transmembrane helix</keyword>
<dbReference type="Proteomes" id="UP000260457">
    <property type="component" value="Chromosome"/>
</dbReference>
<keyword evidence="3" id="KW-1185">Reference proteome</keyword>
<dbReference type="RefSeq" id="WP_116821955.1">
    <property type="nucleotide sequence ID" value="NZ_CP030926.1"/>
</dbReference>
<evidence type="ECO:0000256" key="1">
    <source>
        <dbReference type="SAM" id="Phobius"/>
    </source>
</evidence>
<protein>
    <submittedName>
        <fullName evidence="2">Uncharacterized protein</fullName>
    </submittedName>
</protein>
<sequence length="94" mass="10766">MNITDLLVLSVVLGLINGFKDNKFKKKSFFNTFLILFTSGLIFIKTGDLFLNDLLDKYLPNEEYGILVFGGLLLFYPIYTTIKGFKKKTTNSLR</sequence>
<name>A0ABN5N6I4_9BACI</name>
<keyword evidence="1" id="KW-0472">Membrane</keyword>
<feature type="transmembrane region" description="Helical" evidence="1">
    <location>
        <begin position="28"/>
        <end position="44"/>
    </location>
</feature>
<evidence type="ECO:0000313" key="3">
    <source>
        <dbReference type="Proteomes" id="UP000260457"/>
    </source>
</evidence>
<reference evidence="2 3" key="1">
    <citation type="submission" date="2018-07" db="EMBL/GenBank/DDBJ databases">
        <title>The molecular basis for the intramolecular migration of carboxyl group in the catabolism of para-hydroxybenzoate via gentisate.</title>
        <authorList>
            <person name="Zhao H."/>
            <person name="Xu Y."/>
            <person name="Lin S."/>
            <person name="Spain J.C."/>
            <person name="Zhou N.-Y."/>
        </authorList>
    </citation>
    <scope>NUCLEOTIDE SEQUENCE [LARGE SCALE GENOMIC DNA]</scope>
    <source>
        <strain evidence="2 3">PHB-7a</strain>
    </source>
</reference>
<organism evidence="2 3">
    <name type="scientific">Peribacillus butanolivorans</name>
    <dbReference type="NCBI Taxonomy" id="421767"/>
    <lineage>
        <taxon>Bacteria</taxon>
        <taxon>Bacillati</taxon>
        <taxon>Bacillota</taxon>
        <taxon>Bacilli</taxon>
        <taxon>Bacillales</taxon>
        <taxon>Bacillaceae</taxon>
        <taxon>Peribacillus</taxon>
    </lineage>
</organism>
<gene>
    <name evidence="2" type="ORF">DTO10_23310</name>
</gene>
<accession>A0ABN5N6I4</accession>
<dbReference type="GeneID" id="95401132"/>
<keyword evidence="1" id="KW-0812">Transmembrane</keyword>
<feature type="transmembrane region" description="Helical" evidence="1">
    <location>
        <begin position="64"/>
        <end position="82"/>
    </location>
</feature>
<evidence type="ECO:0000313" key="2">
    <source>
        <dbReference type="EMBL" id="AXN41013.1"/>
    </source>
</evidence>
<proteinExistence type="predicted"/>